<sequence>MSYTSITIIVSPYHVGIPNHRVDTDPHRILSHGLPDKVESLTPIQFVNIGPVDDFEGESGHTFELLRRTSAAVSYAVGAPSFPLVLSGNCYASTVPSWQPA</sequence>
<accession>A0A010RCU4</accession>
<dbReference type="AlphaFoldDB" id="A0A010RCU4"/>
<dbReference type="EMBL" id="JARH01000897">
    <property type="protein sequence ID" value="EXF75584.1"/>
    <property type="molecule type" value="Genomic_DNA"/>
</dbReference>
<comment type="caution">
    <text evidence="1">The sequence shown here is derived from an EMBL/GenBank/DDBJ whole genome shotgun (WGS) entry which is preliminary data.</text>
</comment>
<evidence type="ECO:0000313" key="2">
    <source>
        <dbReference type="Proteomes" id="UP000020467"/>
    </source>
</evidence>
<reference evidence="1 2" key="1">
    <citation type="submission" date="2014-02" db="EMBL/GenBank/DDBJ databases">
        <title>The genome sequence of Colletotrichum fioriniae PJ7.</title>
        <authorList>
            <person name="Baroncelli R."/>
            <person name="Thon M.R."/>
        </authorList>
    </citation>
    <scope>NUCLEOTIDE SEQUENCE [LARGE SCALE GENOMIC DNA]</scope>
    <source>
        <strain evidence="1 2">PJ7</strain>
    </source>
</reference>
<dbReference type="KEGG" id="cfj:CFIO01_06320"/>
<evidence type="ECO:0000313" key="1">
    <source>
        <dbReference type="EMBL" id="EXF75584.1"/>
    </source>
</evidence>
<keyword evidence="2" id="KW-1185">Reference proteome</keyword>
<name>A0A010RCU4_9PEZI</name>
<dbReference type="Proteomes" id="UP000020467">
    <property type="component" value="Unassembled WGS sequence"/>
</dbReference>
<gene>
    <name evidence="1" type="ORF">CFIO01_06320</name>
</gene>
<organism evidence="1 2">
    <name type="scientific">Colletotrichum fioriniae PJ7</name>
    <dbReference type="NCBI Taxonomy" id="1445577"/>
    <lineage>
        <taxon>Eukaryota</taxon>
        <taxon>Fungi</taxon>
        <taxon>Dikarya</taxon>
        <taxon>Ascomycota</taxon>
        <taxon>Pezizomycotina</taxon>
        <taxon>Sordariomycetes</taxon>
        <taxon>Hypocreomycetidae</taxon>
        <taxon>Glomerellales</taxon>
        <taxon>Glomerellaceae</taxon>
        <taxon>Colletotrichum</taxon>
        <taxon>Colletotrichum acutatum species complex</taxon>
    </lineage>
</organism>
<proteinExistence type="predicted"/>
<dbReference type="OrthoDB" id="9992747at2759"/>
<dbReference type="HOGENOM" id="CLU_2291482_0_0_1"/>
<protein>
    <submittedName>
        <fullName evidence="1">Uncharacterized protein</fullName>
    </submittedName>
</protein>